<accession>A0ABT5Y906</accession>
<keyword evidence="2" id="KW-1185">Reference proteome</keyword>
<reference evidence="1" key="1">
    <citation type="submission" date="2022-07" db="EMBL/GenBank/DDBJ databases">
        <title>Marinobacter iranensis a new bacterium isolate from a hipersaline lake in Iran.</title>
        <authorList>
            <person name="Mohammad A.M.A."/>
            <person name="Cristina S.-P."/>
            <person name="Antonio V."/>
        </authorList>
    </citation>
    <scope>NUCLEOTIDE SEQUENCE</scope>
    <source>
        <strain evidence="1">71-i</strain>
    </source>
</reference>
<comment type="caution">
    <text evidence="1">The sequence shown here is derived from an EMBL/GenBank/DDBJ whole genome shotgun (WGS) entry which is preliminary data.</text>
</comment>
<name>A0ABT5Y906_9GAMM</name>
<evidence type="ECO:0000313" key="2">
    <source>
        <dbReference type="Proteomes" id="UP001143391"/>
    </source>
</evidence>
<gene>
    <name evidence="1" type="ORF">NLU14_07890</name>
</gene>
<evidence type="ECO:0000313" key="1">
    <source>
        <dbReference type="EMBL" id="MDF0750152.1"/>
    </source>
</evidence>
<dbReference type="Proteomes" id="UP001143391">
    <property type="component" value="Unassembled WGS sequence"/>
</dbReference>
<protein>
    <submittedName>
        <fullName evidence="1">Uncharacterized protein</fullName>
    </submittedName>
</protein>
<dbReference type="RefSeq" id="WP_275705672.1">
    <property type="nucleotide sequence ID" value="NZ_JANCMW010000003.1"/>
</dbReference>
<proteinExistence type="predicted"/>
<organism evidence="1 2">
    <name type="scientific">Marinobacter iranensis</name>
    <dbReference type="NCBI Taxonomy" id="2962607"/>
    <lineage>
        <taxon>Bacteria</taxon>
        <taxon>Pseudomonadati</taxon>
        <taxon>Pseudomonadota</taxon>
        <taxon>Gammaproteobacteria</taxon>
        <taxon>Pseudomonadales</taxon>
        <taxon>Marinobacteraceae</taxon>
        <taxon>Marinobacter</taxon>
    </lineage>
</organism>
<sequence length="224" mass="25668">MFQPVSLAELEVPIVAWDAYEWVQNLLERYHYDDESRRILQLGKGTVSKILEEVLPLAVYAKERIDFENVYLHYFASSSQSFDAEFRTGKGELVERTEVTIAINGFEEQIRRETIEQHGWSPGFGLNEYIGSVRNREIPEPEHRLHGQEEAVENLKNLVASAYSKKLENIDKYPGTSLLIGVDCFVLNSTSEFQKVISPVVGLKTPFEAVNIVDTNGRFYHCHK</sequence>
<dbReference type="EMBL" id="JANCMW010000003">
    <property type="protein sequence ID" value="MDF0750152.1"/>
    <property type="molecule type" value="Genomic_DNA"/>
</dbReference>